<dbReference type="Pfam" id="PF17676">
    <property type="entry name" value="Peptidase_S66C"/>
    <property type="match status" value="1"/>
</dbReference>
<protein>
    <submittedName>
        <fullName evidence="6">LD-carboxypeptidase</fullName>
    </submittedName>
</protein>
<accession>A0A221MHT8</accession>
<evidence type="ECO:0000259" key="4">
    <source>
        <dbReference type="Pfam" id="PF02016"/>
    </source>
</evidence>
<dbReference type="InterPro" id="IPR027478">
    <property type="entry name" value="LdcA_N"/>
</dbReference>
<dbReference type="InterPro" id="IPR040449">
    <property type="entry name" value="Peptidase_S66_N"/>
</dbReference>
<feature type="active site" description="Charge relay system" evidence="3">
    <location>
        <position position="241"/>
    </location>
</feature>
<keyword evidence="6" id="KW-0645">Protease</keyword>
<evidence type="ECO:0000259" key="5">
    <source>
        <dbReference type="Pfam" id="PF17676"/>
    </source>
</evidence>
<evidence type="ECO:0000313" key="7">
    <source>
        <dbReference type="Proteomes" id="UP000204391"/>
    </source>
</evidence>
<dbReference type="Gene3D" id="3.50.30.60">
    <property type="entry name" value="LD-carboxypeptidase A C-terminal domain-like"/>
    <property type="match status" value="1"/>
</dbReference>
<dbReference type="SUPFAM" id="SSF141986">
    <property type="entry name" value="LD-carboxypeptidase A C-terminal domain-like"/>
    <property type="match status" value="1"/>
</dbReference>
<dbReference type="InterPro" id="IPR029062">
    <property type="entry name" value="Class_I_gatase-like"/>
</dbReference>
<name>A0A221MHT8_9BACI</name>
<evidence type="ECO:0000256" key="2">
    <source>
        <dbReference type="ARBA" id="ARBA00022801"/>
    </source>
</evidence>
<evidence type="ECO:0000256" key="3">
    <source>
        <dbReference type="PIRSR" id="PIRSR028757-1"/>
    </source>
</evidence>
<feature type="domain" description="LD-carboxypeptidase C-terminal" evidence="5">
    <location>
        <begin position="201"/>
        <end position="323"/>
    </location>
</feature>
<evidence type="ECO:0000313" key="6">
    <source>
        <dbReference type="EMBL" id="ASN07227.1"/>
    </source>
</evidence>
<keyword evidence="7" id="KW-1185">Reference proteome</keyword>
<dbReference type="OrthoDB" id="9807329at2"/>
<organism evidence="6 7">
    <name type="scientific">Virgibacillus necropolis</name>
    <dbReference type="NCBI Taxonomy" id="163877"/>
    <lineage>
        <taxon>Bacteria</taxon>
        <taxon>Bacillati</taxon>
        <taxon>Bacillota</taxon>
        <taxon>Bacilli</taxon>
        <taxon>Bacillales</taxon>
        <taxon>Bacillaceae</taxon>
        <taxon>Virgibacillus</taxon>
    </lineage>
</organism>
<proteinExistence type="inferred from homology"/>
<feature type="domain" description="LD-carboxypeptidase N-terminal" evidence="4">
    <location>
        <begin position="13"/>
        <end position="130"/>
    </location>
</feature>
<dbReference type="SUPFAM" id="SSF52317">
    <property type="entry name" value="Class I glutamine amidotransferase-like"/>
    <property type="match status" value="1"/>
</dbReference>
<dbReference type="Proteomes" id="UP000204391">
    <property type="component" value="Chromosome"/>
</dbReference>
<evidence type="ECO:0000256" key="1">
    <source>
        <dbReference type="ARBA" id="ARBA00010233"/>
    </source>
</evidence>
<dbReference type="RefSeq" id="WP_089534220.1">
    <property type="nucleotide sequence ID" value="NZ_CP022437.1"/>
</dbReference>
<dbReference type="PANTHER" id="PTHR30237">
    <property type="entry name" value="MURAMOYLTETRAPEPTIDE CARBOXYPEPTIDASE"/>
    <property type="match status" value="1"/>
</dbReference>
<comment type="similarity">
    <text evidence="1">Belongs to the peptidase S66 family.</text>
</comment>
<reference evidence="6 7" key="1">
    <citation type="journal article" date="2003" name="Int. J. Syst. Evol. Microbiol.">
        <title>Virgibacillus carmonensis sp. nov., Virgibacillus necropolis sp. nov. and Virgibacillus picturae sp. nov., three novel species isolated from deteriorated mural paintings, transfer of the species of the genus salibacillus to Virgibacillus, as Virgibacillus marismortui comb. nov. and Virgibacillus salexigens comb. nov., and emended description of the genus Virgibacillus.</title>
        <authorList>
            <person name="Heyrman J."/>
            <person name="Logan N.A."/>
            <person name="Busse H.J."/>
            <person name="Balcaen A."/>
            <person name="Lebbe L."/>
            <person name="Rodriguez-Diaz M."/>
            <person name="Swings J."/>
            <person name="De Vos P."/>
        </authorList>
    </citation>
    <scope>NUCLEOTIDE SEQUENCE [LARGE SCALE GENOMIC DNA]</scope>
    <source>
        <strain evidence="6 7">LMG 19488</strain>
    </source>
</reference>
<dbReference type="Pfam" id="PF02016">
    <property type="entry name" value="Peptidase_S66"/>
    <property type="match status" value="1"/>
</dbReference>
<dbReference type="PIRSF" id="PIRSF028757">
    <property type="entry name" value="LD-carboxypeptidase"/>
    <property type="match status" value="1"/>
</dbReference>
<dbReference type="InterPro" id="IPR003507">
    <property type="entry name" value="S66_fam"/>
</dbReference>
<keyword evidence="6" id="KW-0121">Carboxypeptidase</keyword>
<dbReference type="EMBL" id="CP022437">
    <property type="protein sequence ID" value="ASN07227.1"/>
    <property type="molecule type" value="Genomic_DNA"/>
</dbReference>
<dbReference type="GO" id="GO:0004180">
    <property type="term" value="F:carboxypeptidase activity"/>
    <property type="evidence" value="ECO:0007669"/>
    <property type="project" value="UniProtKB-KW"/>
</dbReference>
<dbReference type="InterPro" id="IPR027461">
    <property type="entry name" value="Carboxypeptidase_A_C_sf"/>
</dbReference>
<dbReference type="CDD" id="cd07062">
    <property type="entry name" value="Peptidase_S66_mccF_like"/>
    <property type="match status" value="1"/>
</dbReference>
<feature type="active site" description="Charge relay system" evidence="3">
    <location>
        <position position="308"/>
    </location>
</feature>
<dbReference type="Gene3D" id="3.40.50.10740">
    <property type="entry name" value="Class I glutamine amidotransferase-like"/>
    <property type="match status" value="1"/>
</dbReference>
<gene>
    <name evidence="6" type="ORF">CFK40_20575</name>
</gene>
<dbReference type="KEGG" id="vne:CFK40_20575"/>
<dbReference type="PANTHER" id="PTHR30237:SF5">
    <property type="entry name" value="CARBOXYPEPTIDASE VC_A0337-RELATED"/>
    <property type="match status" value="1"/>
</dbReference>
<keyword evidence="2" id="KW-0378">Hydrolase</keyword>
<dbReference type="InterPro" id="IPR040921">
    <property type="entry name" value="Peptidase_S66C"/>
</dbReference>
<feature type="active site" description="Nucleophile" evidence="3">
    <location>
        <position position="110"/>
    </location>
</feature>
<dbReference type="AlphaFoldDB" id="A0A221MHT8"/>
<sequence length="337" mass="38173">MITYPLLQKCGTVGVTAPSSGVELELHDMFKQAVSRSEERGYPVICGETVWTQDRAKSAPAETRAKEFNRMMQDNSVDVIIPPWGGELLIEIIDMLDFESFKNKWILGYSDTSVLLLATTLKTGMATAHGTNFVDLRGEYSDTTTVMWEEVLATKEGESVIQYSSDKFQEKWDHEHPSPEVFHLTEKTTLKTLSDENVTLKGRLLGGCIDVISHLIGTPYGNIDEYQKEFIHNEPILWYFENCNLATTNLRRTLVQMRLAGWFDNCSGIMFGRSSANDTVENYDIKDVYNDLEQDLKVPIIYDIDCGHVPPQMTLINGAYAEVEVKDGKGKIEQWFN</sequence>